<dbReference type="PANTHER" id="PTHR43591">
    <property type="entry name" value="METHYLTRANSFERASE"/>
    <property type="match status" value="1"/>
</dbReference>
<dbReference type="CDD" id="cd02440">
    <property type="entry name" value="AdoMet_MTases"/>
    <property type="match status" value="1"/>
</dbReference>
<evidence type="ECO:0000259" key="1">
    <source>
        <dbReference type="Pfam" id="PF08241"/>
    </source>
</evidence>
<accession>A0A6A6WKV1</accession>
<dbReference type="Gene3D" id="3.40.50.150">
    <property type="entry name" value="Vaccinia Virus protein VP39"/>
    <property type="match status" value="1"/>
</dbReference>
<keyword evidence="2" id="KW-0808">Transferase</keyword>
<feature type="domain" description="Methyltransferase type 11" evidence="1">
    <location>
        <begin position="51"/>
        <end position="156"/>
    </location>
</feature>
<name>A0A6A6WKV1_9PEZI</name>
<dbReference type="GeneID" id="54491057"/>
<proteinExistence type="predicted"/>
<dbReference type="PANTHER" id="PTHR43591:SF105">
    <property type="entry name" value="METHYLTRANSFERASE DOMAIN-CONTAINING PROTEIN-RELATED"/>
    <property type="match status" value="1"/>
</dbReference>
<sequence>MASQPSKIPNSIEMFDRTADGYDENTGGCTVDVARHIISISPPITSTSTILDNASGTGAISQAILRPFKLSQLSPPHVTLADGAAGMIRVAKAELARLALPVQNTDFVVAPAEDLSSLQDDVFSHSFTNMGLPLFVDGERASREIHRTVKPGGTAVVTSWRSFGYLDPVRDAQAVVLPGTEPFDLPLAKKWFDPEYIEKVMREAGFENVQMGSFEAWYAAESEEKIANFLVRLTEAVPWMKGKRDEILAELQKTVVKYAKKVKKMVYHGDKEIEVELVGLSMMAIVAVCKK</sequence>
<reference evidence="2" key="1">
    <citation type="journal article" date="2020" name="Stud. Mycol.">
        <title>101 Dothideomycetes genomes: a test case for predicting lifestyles and emergence of pathogens.</title>
        <authorList>
            <person name="Haridas S."/>
            <person name="Albert R."/>
            <person name="Binder M."/>
            <person name="Bloem J."/>
            <person name="Labutti K."/>
            <person name="Salamov A."/>
            <person name="Andreopoulos B."/>
            <person name="Baker S."/>
            <person name="Barry K."/>
            <person name="Bills G."/>
            <person name="Bluhm B."/>
            <person name="Cannon C."/>
            <person name="Castanera R."/>
            <person name="Culley D."/>
            <person name="Daum C."/>
            <person name="Ezra D."/>
            <person name="Gonzalez J."/>
            <person name="Henrissat B."/>
            <person name="Kuo A."/>
            <person name="Liang C."/>
            <person name="Lipzen A."/>
            <person name="Lutzoni F."/>
            <person name="Magnuson J."/>
            <person name="Mondo S."/>
            <person name="Nolan M."/>
            <person name="Ohm R."/>
            <person name="Pangilinan J."/>
            <person name="Park H.-J."/>
            <person name="Ramirez L."/>
            <person name="Alfaro M."/>
            <person name="Sun H."/>
            <person name="Tritt A."/>
            <person name="Yoshinaga Y."/>
            <person name="Zwiers L.-H."/>
            <person name="Turgeon B."/>
            <person name="Goodwin S."/>
            <person name="Spatafora J."/>
            <person name="Crous P."/>
            <person name="Grigoriev I."/>
        </authorList>
    </citation>
    <scope>NUCLEOTIDE SEQUENCE</scope>
    <source>
        <strain evidence="2">CBS 121739</strain>
    </source>
</reference>
<dbReference type="GO" id="GO:0032259">
    <property type="term" value="P:methylation"/>
    <property type="evidence" value="ECO:0007669"/>
    <property type="project" value="UniProtKB-KW"/>
</dbReference>
<dbReference type="GO" id="GO:0008757">
    <property type="term" value="F:S-adenosylmethionine-dependent methyltransferase activity"/>
    <property type="evidence" value="ECO:0007669"/>
    <property type="project" value="InterPro"/>
</dbReference>
<gene>
    <name evidence="2" type="ORF">EJ05DRAFT_8331</name>
</gene>
<dbReference type="InterPro" id="IPR029063">
    <property type="entry name" value="SAM-dependent_MTases_sf"/>
</dbReference>
<dbReference type="AlphaFoldDB" id="A0A6A6WKV1"/>
<keyword evidence="3" id="KW-1185">Reference proteome</keyword>
<dbReference type="SUPFAM" id="SSF53335">
    <property type="entry name" value="S-adenosyl-L-methionine-dependent methyltransferases"/>
    <property type="match status" value="1"/>
</dbReference>
<organism evidence="2 3">
    <name type="scientific">Pseudovirgaria hyperparasitica</name>
    <dbReference type="NCBI Taxonomy" id="470096"/>
    <lineage>
        <taxon>Eukaryota</taxon>
        <taxon>Fungi</taxon>
        <taxon>Dikarya</taxon>
        <taxon>Ascomycota</taxon>
        <taxon>Pezizomycotina</taxon>
        <taxon>Dothideomycetes</taxon>
        <taxon>Dothideomycetes incertae sedis</taxon>
        <taxon>Acrospermales</taxon>
        <taxon>Acrospermaceae</taxon>
        <taxon>Pseudovirgaria</taxon>
    </lineage>
</organism>
<evidence type="ECO:0000313" key="3">
    <source>
        <dbReference type="Proteomes" id="UP000799437"/>
    </source>
</evidence>
<evidence type="ECO:0000313" key="2">
    <source>
        <dbReference type="EMBL" id="KAF2762639.1"/>
    </source>
</evidence>
<dbReference type="InterPro" id="IPR013216">
    <property type="entry name" value="Methyltransf_11"/>
</dbReference>
<dbReference type="Proteomes" id="UP000799437">
    <property type="component" value="Unassembled WGS sequence"/>
</dbReference>
<protein>
    <submittedName>
        <fullName evidence="2">S-adenosyl-L-methionine-dependent methyltransferase</fullName>
    </submittedName>
</protein>
<dbReference type="Pfam" id="PF08241">
    <property type="entry name" value="Methyltransf_11"/>
    <property type="match status" value="1"/>
</dbReference>
<dbReference type="RefSeq" id="XP_033605090.1">
    <property type="nucleotide sequence ID" value="XM_033750003.1"/>
</dbReference>
<keyword evidence="2" id="KW-0489">Methyltransferase</keyword>
<dbReference type="EMBL" id="ML996565">
    <property type="protein sequence ID" value="KAF2762639.1"/>
    <property type="molecule type" value="Genomic_DNA"/>
</dbReference>
<dbReference type="OrthoDB" id="2013972at2759"/>